<reference evidence="2" key="1">
    <citation type="journal article" date="2014" name="Front. Microbiol.">
        <title>High frequency of phylogenetically diverse reductive dehalogenase-homologous genes in deep subseafloor sedimentary metagenomes.</title>
        <authorList>
            <person name="Kawai M."/>
            <person name="Futagami T."/>
            <person name="Toyoda A."/>
            <person name="Takaki Y."/>
            <person name="Nishi S."/>
            <person name="Hori S."/>
            <person name="Arai W."/>
            <person name="Tsubouchi T."/>
            <person name="Morono Y."/>
            <person name="Uchiyama I."/>
            <person name="Ito T."/>
            <person name="Fujiyama A."/>
            <person name="Inagaki F."/>
            <person name="Takami H."/>
        </authorList>
    </citation>
    <scope>NUCLEOTIDE SEQUENCE</scope>
    <source>
        <strain evidence="2">Expedition CK06-06</strain>
    </source>
</reference>
<dbReference type="PROSITE" id="PS51819">
    <property type="entry name" value="VOC"/>
    <property type="match status" value="1"/>
</dbReference>
<protein>
    <recommendedName>
        <fullName evidence="1">VOC domain-containing protein</fullName>
    </recommendedName>
</protein>
<feature type="domain" description="VOC" evidence="1">
    <location>
        <begin position="1"/>
        <end position="118"/>
    </location>
</feature>
<dbReference type="AlphaFoldDB" id="X1Q0W6"/>
<feature type="non-terminal residue" evidence="2">
    <location>
        <position position="1"/>
    </location>
</feature>
<comment type="caution">
    <text evidence="2">The sequence shown here is derived from an EMBL/GenBank/DDBJ whole genome shotgun (WGS) entry which is preliminary data.</text>
</comment>
<name>X1Q0W6_9ZZZZ</name>
<proteinExistence type="predicted"/>
<gene>
    <name evidence="2" type="ORF">S06H3_60929</name>
</gene>
<dbReference type="EMBL" id="BARV01039840">
    <property type="protein sequence ID" value="GAI48391.1"/>
    <property type="molecule type" value="Genomic_DNA"/>
</dbReference>
<dbReference type="InterPro" id="IPR029068">
    <property type="entry name" value="Glyas_Bleomycin-R_OHBP_Dase"/>
</dbReference>
<accession>X1Q0W6</accession>
<evidence type="ECO:0000259" key="1">
    <source>
        <dbReference type="PROSITE" id="PS51819"/>
    </source>
</evidence>
<organism evidence="2">
    <name type="scientific">marine sediment metagenome</name>
    <dbReference type="NCBI Taxonomy" id="412755"/>
    <lineage>
        <taxon>unclassified sequences</taxon>
        <taxon>metagenomes</taxon>
        <taxon>ecological metagenomes</taxon>
    </lineage>
</organism>
<dbReference type="Pfam" id="PF13669">
    <property type="entry name" value="Glyoxalase_4"/>
    <property type="match status" value="1"/>
</dbReference>
<dbReference type="Gene3D" id="3.10.180.10">
    <property type="entry name" value="2,3-Dihydroxybiphenyl 1,2-Dioxygenase, domain 1"/>
    <property type="match status" value="1"/>
</dbReference>
<evidence type="ECO:0000313" key="2">
    <source>
        <dbReference type="EMBL" id="GAI48391.1"/>
    </source>
</evidence>
<dbReference type="InterPro" id="IPR037523">
    <property type="entry name" value="VOC_core"/>
</dbReference>
<dbReference type="SUPFAM" id="SSF54593">
    <property type="entry name" value="Glyoxalase/Bleomycin resistance protein/Dihydroxybiphenyl dioxygenase"/>
    <property type="match status" value="1"/>
</dbReference>
<sequence length="133" mass="15042">GKVIEAWSSMFGIGPWTYRDGEGTDVEGHSWKGRFAYTFLGPVEIELIQPVEGKMLQSDLLDTWGEGIHHLGFLVDDVEKEIANLTAQGAKLLLNSEGYWAYLDPGTPGGLVLELMSREWLAKRRRHLVKEWK</sequence>